<sequence>MKQWKRILFSVISLVWGFVSLDYLIYAFEMLTGSRRSNVAYSPKADGIYQLLGFGMFLLWFIILAFYFYLIRKASIQIDLVEEKDGKEIVRRKKFDRILQGGFLLTGILIRWCYLIFFYLPGLK</sequence>
<dbReference type="Proteomes" id="UP000637513">
    <property type="component" value="Unassembled WGS sequence"/>
</dbReference>
<protein>
    <submittedName>
        <fullName evidence="2">Uncharacterized protein</fullName>
    </submittedName>
</protein>
<evidence type="ECO:0000313" key="2">
    <source>
        <dbReference type="EMBL" id="MBC8558072.1"/>
    </source>
</evidence>
<feature type="transmembrane region" description="Helical" evidence="1">
    <location>
        <begin position="48"/>
        <end position="70"/>
    </location>
</feature>
<keyword evidence="1" id="KW-1133">Transmembrane helix</keyword>
<feature type="transmembrane region" description="Helical" evidence="1">
    <location>
        <begin position="101"/>
        <end position="120"/>
    </location>
</feature>
<keyword evidence="1" id="KW-0472">Membrane</keyword>
<feature type="transmembrane region" description="Helical" evidence="1">
    <location>
        <begin position="7"/>
        <end position="28"/>
    </location>
</feature>
<keyword evidence="3" id="KW-1185">Reference proteome</keyword>
<dbReference type="RefSeq" id="WP_249305546.1">
    <property type="nucleotide sequence ID" value="NZ_JACRSW010000033.1"/>
</dbReference>
<evidence type="ECO:0000313" key="3">
    <source>
        <dbReference type="Proteomes" id="UP000637513"/>
    </source>
</evidence>
<reference evidence="2 3" key="1">
    <citation type="submission" date="2020-08" db="EMBL/GenBank/DDBJ databases">
        <title>Genome public.</title>
        <authorList>
            <person name="Liu C."/>
            <person name="Sun Q."/>
        </authorList>
    </citation>
    <scope>NUCLEOTIDE SEQUENCE [LARGE SCALE GENOMIC DNA]</scope>
    <source>
        <strain evidence="2 3">BX3</strain>
    </source>
</reference>
<dbReference type="EMBL" id="JACRSW010000033">
    <property type="protein sequence ID" value="MBC8558072.1"/>
    <property type="molecule type" value="Genomic_DNA"/>
</dbReference>
<keyword evidence="1" id="KW-0812">Transmembrane</keyword>
<name>A0ABR7MWA3_9FIRM</name>
<evidence type="ECO:0000256" key="1">
    <source>
        <dbReference type="SAM" id="Phobius"/>
    </source>
</evidence>
<organism evidence="2 3">
    <name type="scientific">Jutongia hominis</name>
    <dbReference type="NCBI Taxonomy" id="2763664"/>
    <lineage>
        <taxon>Bacteria</taxon>
        <taxon>Bacillati</taxon>
        <taxon>Bacillota</taxon>
        <taxon>Clostridia</taxon>
        <taxon>Lachnospirales</taxon>
        <taxon>Lachnospiraceae</taxon>
        <taxon>Jutongia</taxon>
    </lineage>
</organism>
<accession>A0ABR7MWA3</accession>
<proteinExistence type="predicted"/>
<gene>
    <name evidence="2" type="ORF">H8700_10190</name>
</gene>
<comment type="caution">
    <text evidence="2">The sequence shown here is derived from an EMBL/GenBank/DDBJ whole genome shotgun (WGS) entry which is preliminary data.</text>
</comment>